<evidence type="ECO:0000256" key="6">
    <source>
        <dbReference type="ARBA" id="ARBA00022806"/>
    </source>
</evidence>
<dbReference type="Gene3D" id="3.30.1640.10">
    <property type="entry name" value="mini-chromosome maintenance (MCM) complex, chain A, domain 1"/>
    <property type="match status" value="1"/>
</dbReference>
<dbReference type="GO" id="GO:0016887">
    <property type="term" value="F:ATP hydrolysis activity"/>
    <property type="evidence" value="ECO:0007669"/>
    <property type="project" value="RHEA"/>
</dbReference>
<dbReference type="SMART" id="SM00382">
    <property type="entry name" value="AAA"/>
    <property type="match status" value="1"/>
</dbReference>
<dbReference type="InterPro" id="IPR041562">
    <property type="entry name" value="MCM_lid"/>
</dbReference>
<dbReference type="Pfam" id="PF17207">
    <property type="entry name" value="MCM_OB"/>
    <property type="match status" value="1"/>
</dbReference>
<comment type="subcellular location">
    <subcellularLocation>
        <location evidence="1 11">Nucleus</location>
    </subcellularLocation>
</comment>
<keyword evidence="5 11" id="KW-0378">Hydrolase</keyword>
<evidence type="ECO:0000256" key="8">
    <source>
        <dbReference type="ARBA" id="ARBA00023125"/>
    </source>
</evidence>
<dbReference type="PANTHER" id="PTHR11630:SF46">
    <property type="entry name" value="DNA REPLICATION LICENSING FACTOR MCM3-RELATED"/>
    <property type="match status" value="1"/>
</dbReference>
<dbReference type="GO" id="GO:0031261">
    <property type="term" value="C:DNA replication preinitiation complex"/>
    <property type="evidence" value="ECO:0007669"/>
    <property type="project" value="UniProtKB-ARBA"/>
</dbReference>
<dbReference type="InterPro" id="IPR018525">
    <property type="entry name" value="MCM_CS"/>
</dbReference>
<gene>
    <name evidence="14" type="ORF">BDZ90DRAFT_281823</name>
</gene>
<feature type="region of interest" description="Disordered" evidence="12">
    <location>
        <begin position="681"/>
        <end position="775"/>
    </location>
</feature>
<evidence type="ECO:0000313" key="15">
    <source>
        <dbReference type="Proteomes" id="UP000245884"/>
    </source>
</evidence>
<feature type="compositionally biased region" description="Acidic residues" evidence="12">
    <location>
        <begin position="700"/>
        <end position="712"/>
    </location>
</feature>
<dbReference type="InterPro" id="IPR033762">
    <property type="entry name" value="MCM_OB"/>
</dbReference>
<evidence type="ECO:0000256" key="10">
    <source>
        <dbReference type="RuleBase" id="RU004070"/>
    </source>
</evidence>
<reference evidence="14 15" key="1">
    <citation type="journal article" date="2018" name="Mol. Biol. Evol.">
        <title>Broad Genomic Sampling Reveals a Smut Pathogenic Ancestry of the Fungal Clade Ustilaginomycotina.</title>
        <authorList>
            <person name="Kijpornyongpan T."/>
            <person name="Mondo S.J."/>
            <person name="Barry K."/>
            <person name="Sandor L."/>
            <person name="Lee J."/>
            <person name="Lipzen A."/>
            <person name="Pangilinan J."/>
            <person name="LaButti K."/>
            <person name="Hainaut M."/>
            <person name="Henrissat B."/>
            <person name="Grigoriev I.V."/>
            <person name="Spatafora J.W."/>
            <person name="Aime M.C."/>
        </authorList>
    </citation>
    <scope>NUCLEOTIDE SEQUENCE [LARGE SCALE GENOMIC DNA]</scope>
    <source>
        <strain evidence="14 15">MCA 5214</strain>
    </source>
</reference>
<dbReference type="InterPro" id="IPR008046">
    <property type="entry name" value="Mcm3"/>
</dbReference>
<evidence type="ECO:0000256" key="12">
    <source>
        <dbReference type="SAM" id="MobiDB-lite"/>
    </source>
</evidence>
<dbReference type="Pfam" id="PF23191">
    <property type="entry name" value="WHD_MCM3_C"/>
    <property type="match status" value="1"/>
</dbReference>
<organism evidence="14 15">
    <name type="scientific">Jaminaea rosea</name>
    <dbReference type="NCBI Taxonomy" id="1569628"/>
    <lineage>
        <taxon>Eukaryota</taxon>
        <taxon>Fungi</taxon>
        <taxon>Dikarya</taxon>
        <taxon>Basidiomycota</taxon>
        <taxon>Ustilaginomycotina</taxon>
        <taxon>Exobasidiomycetes</taxon>
        <taxon>Microstromatales</taxon>
        <taxon>Microstromatales incertae sedis</taxon>
        <taxon>Jaminaea</taxon>
    </lineage>
</organism>
<dbReference type="GO" id="GO:0005524">
    <property type="term" value="F:ATP binding"/>
    <property type="evidence" value="ECO:0007669"/>
    <property type="project" value="UniProtKB-UniRule"/>
</dbReference>
<dbReference type="GeneID" id="37031224"/>
<evidence type="ECO:0000256" key="7">
    <source>
        <dbReference type="ARBA" id="ARBA00022840"/>
    </source>
</evidence>
<evidence type="ECO:0000256" key="9">
    <source>
        <dbReference type="ARBA" id="ARBA00023242"/>
    </source>
</evidence>
<feature type="compositionally biased region" description="Low complexity" evidence="12">
    <location>
        <begin position="719"/>
        <end position="729"/>
    </location>
</feature>
<evidence type="ECO:0000256" key="4">
    <source>
        <dbReference type="ARBA" id="ARBA00022741"/>
    </source>
</evidence>
<dbReference type="AlphaFoldDB" id="A0A316UIX3"/>
<proteinExistence type="inferred from homology"/>
<dbReference type="GO" id="GO:0006279">
    <property type="term" value="P:premeiotic DNA replication"/>
    <property type="evidence" value="ECO:0007669"/>
    <property type="project" value="UniProtKB-ARBA"/>
</dbReference>
<dbReference type="GO" id="GO:0000727">
    <property type="term" value="P:double-strand break repair via break-induced replication"/>
    <property type="evidence" value="ECO:0007669"/>
    <property type="project" value="TreeGrafter"/>
</dbReference>
<dbReference type="Pfam" id="PF17855">
    <property type="entry name" value="MCM_lid"/>
    <property type="match status" value="1"/>
</dbReference>
<dbReference type="GO" id="GO:0043596">
    <property type="term" value="C:nuclear replication fork"/>
    <property type="evidence" value="ECO:0007669"/>
    <property type="project" value="UniProtKB-ARBA"/>
</dbReference>
<comment type="similarity">
    <text evidence="2 10">Belongs to the MCM family.</text>
</comment>
<dbReference type="SUPFAM" id="SSF50249">
    <property type="entry name" value="Nucleic acid-binding proteins"/>
    <property type="match status" value="1"/>
</dbReference>
<keyword evidence="3 11" id="KW-0235">DNA replication</keyword>
<name>A0A316UIX3_9BASI</name>
<dbReference type="Gene3D" id="2.40.50.140">
    <property type="entry name" value="Nucleic acid-binding proteins"/>
    <property type="match status" value="1"/>
</dbReference>
<dbReference type="InterPro" id="IPR001208">
    <property type="entry name" value="MCM_dom"/>
</dbReference>
<dbReference type="EC" id="3.6.4.12" evidence="11"/>
<dbReference type="SMART" id="SM00350">
    <property type="entry name" value="MCM"/>
    <property type="match status" value="1"/>
</dbReference>
<dbReference type="InterPro" id="IPR027417">
    <property type="entry name" value="P-loop_NTPase"/>
</dbReference>
<dbReference type="PROSITE" id="PS50051">
    <property type="entry name" value="MCM_2"/>
    <property type="match status" value="1"/>
</dbReference>
<dbReference type="EMBL" id="KZ819677">
    <property type="protein sequence ID" value="PWN25232.1"/>
    <property type="molecule type" value="Genomic_DNA"/>
</dbReference>
<evidence type="ECO:0000256" key="2">
    <source>
        <dbReference type="ARBA" id="ARBA00008010"/>
    </source>
</evidence>
<comment type="subunit">
    <text evidence="11">Component of the MCM2-7 complex.</text>
</comment>
<evidence type="ECO:0000259" key="13">
    <source>
        <dbReference type="PROSITE" id="PS50051"/>
    </source>
</evidence>
<keyword evidence="6 11" id="KW-0347">Helicase</keyword>
<dbReference type="SUPFAM" id="SSF52540">
    <property type="entry name" value="P-loop containing nucleoside triphosphate hydrolases"/>
    <property type="match status" value="1"/>
</dbReference>
<dbReference type="PROSITE" id="PS00847">
    <property type="entry name" value="MCM_1"/>
    <property type="match status" value="1"/>
</dbReference>
<dbReference type="PRINTS" id="PR01657">
    <property type="entry name" value="MCMFAMILY"/>
</dbReference>
<accession>A0A316UIX3</accession>
<dbReference type="STRING" id="1569628.A0A316UIX3"/>
<comment type="function">
    <text evidence="11">Acts as component of the MCM2-7 complex (MCM complex) which is the replicative helicase essential for 'once per cell cycle' DNA replication initiation and elongation in eukaryotic cells. The active ATPase sites in the MCM2-7 ring are formed through the interaction surfaces of two neighboring subunits such that a critical structure of a conserved arginine finger motif is provided in trans relative to the ATP-binding site of the Walker A box of the adjacent subunit. The six ATPase active sites, however, are likely to contribute differentially to the complex helicase activity.</text>
</comment>
<dbReference type="RefSeq" id="XP_025359844.1">
    <property type="nucleotide sequence ID" value="XM_025509401.1"/>
</dbReference>
<evidence type="ECO:0000256" key="5">
    <source>
        <dbReference type="ARBA" id="ARBA00022801"/>
    </source>
</evidence>
<evidence type="ECO:0000256" key="11">
    <source>
        <dbReference type="RuleBase" id="RU368061"/>
    </source>
</evidence>
<dbReference type="OrthoDB" id="1882346at2759"/>
<dbReference type="GO" id="GO:0042555">
    <property type="term" value="C:MCM complex"/>
    <property type="evidence" value="ECO:0007669"/>
    <property type="project" value="UniProtKB-UniRule"/>
</dbReference>
<dbReference type="InterPro" id="IPR003593">
    <property type="entry name" value="AAA+_ATPase"/>
</dbReference>
<feature type="domain" description="MCM C-terminal AAA(+) ATPase" evidence="13">
    <location>
        <begin position="304"/>
        <end position="510"/>
    </location>
</feature>
<keyword evidence="4 10" id="KW-0547">Nucleotide-binding</keyword>
<evidence type="ECO:0000313" key="14">
    <source>
        <dbReference type="EMBL" id="PWN25232.1"/>
    </source>
</evidence>
<feature type="region of interest" description="Disordered" evidence="12">
    <location>
        <begin position="519"/>
        <end position="558"/>
    </location>
</feature>
<dbReference type="Gene3D" id="3.40.50.300">
    <property type="entry name" value="P-loop containing nucleotide triphosphate hydrolases"/>
    <property type="match status" value="1"/>
</dbReference>
<keyword evidence="7 10" id="KW-0067">ATP-binding</keyword>
<dbReference type="GO" id="GO:0006271">
    <property type="term" value="P:DNA strand elongation involved in DNA replication"/>
    <property type="evidence" value="ECO:0007669"/>
    <property type="project" value="TreeGrafter"/>
</dbReference>
<dbReference type="InterPro" id="IPR027925">
    <property type="entry name" value="MCM_N"/>
</dbReference>
<sequence>MDFDLPVLQDDLLRDRTRVFHEFLIDESGPVDHRQAIRTMLRLKQQRLIVSIDILRSYNREFATALLYEPNEYLPAFQAALRTVVEDVADTVDDDDFVRSNAFYVGFKGSFGENAVSPRTLRSIHLGRMVALEGIITKCSLVRPKITKSVHYCEDTDRFHYREYRDATMLGTAPPSATAYPQEDEEGHRLVTEFGLSTFRDFQSISIQEMPERAPPGQLPRSIDIVMDDDLVDTCKPGDRVQLVGLYRSLGNRVGQSQSSTFKTLMIGNSIHLLSSKSGGGLASTPLTDQDIRHINKISKRRNVFQLLSQSLAPSIYGHDYIKKAILLLLLGGVEKNLPNGTHIRGDINMLMVGDPSTAKSQMLRFVLHTAPLAIATTGRGSSGVGLTAAVTTDRETGERRLEAGAMVLADRGVVCIDEFDKMGESDRVAIHEVMEQQTVTIAKAGIHTSLNARCSVVAAANPIYGQYDPHKDPHKNIALPDSLLSRFDLLFVVTDDVDEVRDRAISEHVLRMHRYLQPGLEEGEPPKDSLDQNLAVGSNDDAEREAANSVDAQQQGPWEKYNPLLHAGIARSASTRSAEKQVLSLAFVKKYVSYAKRVTPVLTKGASEWIVNVYANLRNDELSGNQRKTSPLTARTLETLIRLATAHAKARLSTKVEEADARVAEELLRFALFKEVVKASKRGEGKRRRTTRGSRSPESDESASESESDEEPDKRMPYAGTGAYGTRAAARDQPSSPLQPPENEDPNGERLSPSPPPPQAEASAAPAPTDGPITAPRLEQFREILSTLLSSQGALAEEQAIEVATLLPLVNTGLKPEELFSYREAEEALRDMDERSEVMLSEGVVYRV</sequence>
<comment type="catalytic activity">
    <reaction evidence="11">
        <text>ATP + H2O = ADP + phosphate + H(+)</text>
        <dbReference type="Rhea" id="RHEA:13065"/>
        <dbReference type="ChEBI" id="CHEBI:15377"/>
        <dbReference type="ChEBI" id="CHEBI:15378"/>
        <dbReference type="ChEBI" id="CHEBI:30616"/>
        <dbReference type="ChEBI" id="CHEBI:43474"/>
        <dbReference type="ChEBI" id="CHEBI:456216"/>
        <dbReference type="EC" id="3.6.4.12"/>
    </reaction>
</comment>
<dbReference type="PANTHER" id="PTHR11630">
    <property type="entry name" value="DNA REPLICATION LICENSING FACTOR MCM FAMILY MEMBER"/>
    <property type="match status" value="1"/>
</dbReference>
<dbReference type="GO" id="GO:0005656">
    <property type="term" value="C:nuclear pre-replicative complex"/>
    <property type="evidence" value="ECO:0007669"/>
    <property type="project" value="UniProtKB-ARBA"/>
</dbReference>
<dbReference type="GO" id="GO:0017116">
    <property type="term" value="F:single-stranded DNA helicase activity"/>
    <property type="evidence" value="ECO:0007669"/>
    <property type="project" value="TreeGrafter"/>
</dbReference>
<dbReference type="InterPro" id="IPR031327">
    <property type="entry name" value="MCM"/>
</dbReference>
<evidence type="ECO:0000256" key="3">
    <source>
        <dbReference type="ARBA" id="ARBA00022705"/>
    </source>
</evidence>
<dbReference type="PRINTS" id="PR01659">
    <property type="entry name" value="MCMPROTEIN3"/>
</dbReference>
<keyword evidence="9 11" id="KW-0539">Nucleus</keyword>
<keyword evidence="8 10" id="KW-0238">DNA-binding</keyword>
<keyword evidence="15" id="KW-1185">Reference proteome</keyword>
<dbReference type="InterPro" id="IPR056575">
    <property type="entry name" value="WH_MCM3_C"/>
</dbReference>
<evidence type="ECO:0000256" key="1">
    <source>
        <dbReference type="ARBA" id="ARBA00004123"/>
    </source>
</evidence>
<dbReference type="GO" id="GO:1902975">
    <property type="term" value="P:mitotic DNA replication initiation"/>
    <property type="evidence" value="ECO:0007669"/>
    <property type="project" value="TreeGrafter"/>
</dbReference>
<protein>
    <recommendedName>
        <fullName evidence="11">DNA replication licensing factor MCM3</fullName>
        <ecNumber evidence="11">3.6.4.12</ecNumber>
    </recommendedName>
</protein>
<dbReference type="GO" id="GO:0003697">
    <property type="term" value="F:single-stranded DNA binding"/>
    <property type="evidence" value="ECO:0007669"/>
    <property type="project" value="TreeGrafter"/>
</dbReference>
<dbReference type="Proteomes" id="UP000245884">
    <property type="component" value="Unassembled WGS sequence"/>
</dbReference>
<dbReference type="Pfam" id="PF00493">
    <property type="entry name" value="MCM"/>
    <property type="match status" value="1"/>
</dbReference>
<dbReference type="Pfam" id="PF14551">
    <property type="entry name" value="MCM_N"/>
    <property type="match status" value="1"/>
</dbReference>
<dbReference type="Gene3D" id="2.20.28.10">
    <property type="match status" value="1"/>
</dbReference>
<dbReference type="InterPro" id="IPR012340">
    <property type="entry name" value="NA-bd_OB-fold"/>
</dbReference>